<gene>
    <name evidence="1" type="ORF">IQ26_06891</name>
</gene>
<evidence type="ECO:0000313" key="2">
    <source>
        <dbReference type="Proteomes" id="UP000317122"/>
    </source>
</evidence>
<keyword evidence="2" id="KW-1185">Reference proteome</keyword>
<organism evidence="1 2">
    <name type="scientific">Mesorhizobium tianshanense</name>
    <dbReference type="NCBI Taxonomy" id="39844"/>
    <lineage>
        <taxon>Bacteria</taxon>
        <taxon>Pseudomonadati</taxon>
        <taxon>Pseudomonadota</taxon>
        <taxon>Alphaproteobacteria</taxon>
        <taxon>Hyphomicrobiales</taxon>
        <taxon>Phyllobacteriaceae</taxon>
        <taxon>Mesorhizobium</taxon>
    </lineage>
</organism>
<name>A0A562MMS4_9HYPH</name>
<dbReference type="RefSeq" id="WP_145722839.1">
    <property type="nucleotide sequence ID" value="NZ_BSPF01000062.1"/>
</dbReference>
<proteinExistence type="predicted"/>
<dbReference type="EMBL" id="VLKT01000073">
    <property type="protein sequence ID" value="TWI21214.1"/>
    <property type="molecule type" value="Genomic_DNA"/>
</dbReference>
<dbReference type="Proteomes" id="UP000317122">
    <property type="component" value="Unassembled WGS sequence"/>
</dbReference>
<reference evidence="1 2" key="1">
    <citation type="journal article" date="2015" name="Stand. Genomic Sci.">
        <title>Genomic Encyclopedia of Bacterial and Archaeal Type Strains, Phase III: the genomes of soil and plant-associated and newly described type strains.</title>
        <authorList>
            <person name="Whitman W.B."/>
            <person name="Woyke T."/>
            <person name="Klenk H.P."/>
            <person name="Zhou Y."/>
            <person name="Lilburn T.G."/>
            <person name="Beck B.J."/>
            <person name="De Vos P."/>
            <person name="Vandamme P."/>
            <person name="Eisen J.A."/>
            <person name="Garrity G."/>
            <person name="Hugenholtz P."/>
            <person name="Kyrpides N.C."/>
        </authorList>
    </citation>
    <scope>NUCLEOTIDE SEQUENCE [LARGE SCALE GENOMIC DNA]</scope>
    <source>
        <strain evidence="1 2">CGMCC 1.2546</strain>
    </source>
</reference>
<sequence>MFNSIRRAFTANSRLWDFAGYWANVVVEHHKITGLNLEQIAKALGDQEGLDDICRRAMKERLSSKDCAVAIIRSGLYEPVSVDGRGDPVKETSTAYRATSEAIDEAQRVQRELTDEFARSGLDFMTLHPIIHGAVLAEALAFGRIDRTVEMFFEIAEMIGRKALSEEDKAKMLLDVWKDRAEMINGPT</sequence>
<protein>
    <submittedName>
        <fullName evidence="1">Uncharacterized protein</fullName>
    </submittedName>
</protein>
<accession>A0A562MMS4</accession>
<evidence type="ECO:0000313" key="1">
    <source>
        <dbReference type="EMBL" id="TWI21214.1"/>
    </source>
</evidence>
<comment type="caution">
    <text evidence="1">The sequence shown here is derived from an EMBL/GenBank/DDBJ whole genome shotgun (WGS) entry which is preliminary data.</text>
</comment>
<dbReference type="AlphaFoldDB" id="A0A562MMS4"/>